<proteinExistence type="predicted"/>
<sequence length="525" mass="59883">MTTMGFVGAIKEFSNFSSLYKNVQSAIQNDGSSEKESLDNVSTDELIECYNGSYKYIDEFVAKLDKQLVEKKTEITSLNSKVSEVQAQHDILNKEFNALTMSFDKMSEEQKIITTLINEASKNSSGKSKKTQDQLIELIASKTMVEQNYDTLGKIKLFNEGKSNENLTLFEITKDKLKSGESFPSFKKLIESSKLSATLLCSSDSKKMTEKILHFNDLVSFINELCIFERKIGPAVLEMFNRKMDTSSCSTHLKDTLGIYGFKGEDDIEKIPFLIKSSVELQDISISNFEEIKKLIGKVVANQDEDLLIRNKDEQLLAIKAMLGCTADEVYENGFKQDVAPSRIEELNLKQLEKKTKLFLEVLLKYILNSTGIEFTNFEDIVQKFKKIYAIVHHERSLLINFAELMKNVSNIEGKLDFESELVNYVSNEGKKNVLKKQLENIANALYDKIYQYDEMVQNAEEGSIDEYDQEESGEQSEEFYEDMHNDGSIKYGGYKASKSTSNLGNQLPFMNRRYITGNVKKDRF</sequence>
<dbReference type="EMBL" id="FQNF01000039">
    <property type="protein sequence ID" value="SGZ40102.1"/>
    <property type="molecule type" value="Genomic_DNA"/>
</dbReference>
<evidence type="ECO:0000313" key="2">
    <source>
        <dbReference type="EMBL" id="SGZ40102.1"/>
    </source>
</evidence>
<keyword evidence="3" id="KW-1185">Reference proteome</keyword>
<dbReference type="VEuPathDB" id="FungiDB:HGUI_02302"/>
<evidence type="ECO:0000313" key="3">
    <source>
        <dbReference type="Proteomes" id="UP000183365"/>
    </source>
</evidence>
<keyword evidence="1" id="KW-0175">Coiled coil</keyword>
<evidence type="ECO:0000256" key="1">
    <source>
        <dbReference type="SAM" id="Coils"/>
    </source>
</evidence>
<feature type="coiled-coil region" evidence="1">
    <location>
        <begin position="61"/>
        <end position="95"/>
    </location>
</feature>
<dbReference type="OrthoDB" id="3973218at2759"/>
<name>A0A1L0FKJ0_9ASCO</name>
<dbReference type="Proteomes" id="UP000183365">
    <property type="component" value="Unassembled WGS sequence"/>
</dbReference>
<organism evidence="2 3">
    <name type="scientific">Hanseniaspora guilliermondii</name>
    <dbReference type="NCBI Taxonomy" id="56406"/>
    <lineage>
        <taxon>Eukaryota</taxon>
        <taxon>Fungi</taxon>
        <taxon>Dikarya</taxon>
        <taxon>Ascomycota</taxon>
        <taxon>Saccharomycotina</taxon>
        <taxon>Saccharomycetes</taxon>
        <taxon>Saccharomycodales</taxon>
        <taxon>Saccharomycodaceae</taxon>
        <taxon>Hanseniaspora</taxon>
    </lineage>
</organism>
<protein>
    <submittedName>
        <fullName evidence="2">Uncharacterized protein</fullName>
    </submittedName>
</protein>
<dbReference type="AlphaFoldDB" id="A0A1L0FKJ0"/>
<accession>A0A1L0FKJ0</accession>
<reference evidence="3" key="1">
    <citation type="submission" date="2016-11" db="EMBL/GenBank/DDBJ databases">
        <authorList>
            <person name="Guldener U."/>
        </authorList>
    </citation>
    <scope>NUCLEOTIDE SEQUENCE [LARGE SCALE GENOMIC DNA]</scope>
</reference>
<gene>
    <name evidence="2" type="ORF">HGUI_02302</name>
</gene>